<evidence type="ECO:0000313" key="2">
    <source>
        <dbReference type="Proteomes" id="UP000427842"/>
    </source>
</evidence>
<evidence type="ECO:0000313" key="1">
    <source>
        <dbReference type="EMBL" id="KAB8122435.1"/>
    </source>
</evidence>
<dbReference type="SUPFAM" id="SSF103084">
    <property type="entry name" value="Holliday junction resolvase RusA"/>
    <property type="match status" value="1"/>
</dbReference>
<comment type="caution">
    <text evidence="1">The sequence shown here is derived from an EMBL/GenBank/DDBJ whole genome shotgun (WGS) entry which is preliminary data.</text>
</comment>
<dbReference type="Proteomes" id="UP000427842">
    <property type="component" value="Unassembled WGS sequence"/>
</dbReference>
<organism evidence="1 2">
    <name type="scientific">Komagataeibacter medellinensis</name>
    <dbReference type="NCBI Taxonomy" id="1177712"/>
    <lineage>
        <taxon>Bacteria</taxon>
        <taxon>Pseudomonadati</taxon>
        <taxon>Pseudomonadota</taxon>
        <taxon>Alphaproteobacteria</taxon>
        <taxon>Acetobacterales</taxon>
        <taxon>Acetobacteraceae</taxon>
        <taxon>Komagataeibacter</taxon>
    </lineage>
</organism>
<keyword evidence="2" id="KW-1185">Reference proteome</keyword>
<gene>
    <name evidence="1" type="ORF">D3W54_14685</name>
</gene>
<dbReference type="EMBL" id="QYAZ01000002">
    <property type="protein sequence ID" value="KAB8122435.1"/>
    <property type="molecule type" value="Genomic_DNA"/>
</dbReference>
<reference evidence="1 2" key="1">
    <citation type="submission" date="2018-09" db="EMBL/GenBank/DDBJ databases">
        <title>Genome sequence and characterization of the bcs clusters for the production of nanocellulose from the low pH resistant strain Komagataeibacter medellinensis ID13488.</title>
        <authorList>
            <person name="Hernandez-Arriaga A.M."/>
            <person name="Del Cerro C."/>
            <person name="Urbina L."/>
            <person name="Eceiza A."/>
            <person name="Retegi A."/>
            <person name="Prieto M.A."/>
        </authorList>
    </citation>
    <scope>NUCLEOTIDE SEQUENCE [LARGE SCALE GENOMIC DNA]</scope>
    <source>
        <strain evidence="1 2">ID13488</strain>
    </source>
</reference>
<dbReference type="Pfam" id="PF05866">
    <property type="entry name" value="RusA"/>
    <property type="match status" value="1"/>
</dbReference>
<name>A0ABQ6VR86_9PROT</name>
<sequence length="204" mass="22394">MKRTACGRGTPSGRNDRSAGWITNLIYSRHARPSGTNADMHNLDGNHMGKGGELLLPAGTDMPCLDMEDQEAAGFTIVIPGIARGKGRPRFSNGRTYTDAKTRNAEAWIRQCAIEQVGHLYLECPLSVEMTIDVVVPKSWPKAKREAAQVGELRATGKPDLDNCFKMCDALNGIVWKDDAQIVEATISRRYADVPRTILKVTPL</sequence>
<dbReference type="Gene3D" id="3.30.1330.70">
    <property type="entry name" value="Holliday junction resolvase RusA"/>
    <property type="match status" value="1"/>
</dbReference>
<protein>
    <submittedName>
        <fullName evidence="1">RusA family crossover junction endodeoxyribonuclease</fullName>
    </submittedName>
</protein>
<accession>A0ABQ6VR86</accession>
<dbReference type="InterPro" id="IPR008822">
    <property type="entry name" value="Endonuclease_RusA-like"/>
</dbReference>
<proteinExistence type="predicted"/>
<dbReference type="InterPro" id="IPR036614">
    <property type="entry name" value="RusA-like_sf"/>
</dbReference>